<dbReference type="Gene3D" id="3.90.79.10">
    <property type="entry name" value="Nucleoside Triphosphate Pyrophosphohydrolase"/>
    <property type="match status" value="1"/>
</dbReference>
<organism evidence="2 3">
    <name type="scientific">Arthrobacter terricola</name>
    <dbReference type="NCBI Taxonomy" id="2547396"/>
    <lineage>
        <taxon>Bacteria</taxon>
        <taxon>Bacillati</taxon>
        <taxon>Actinomycetota</taxon>
        <taxon>Actinomycetes</taxon>
        <taxon>Micrococcales</taxon>
        <taxon>Micrococcaceae</taxon>
        <taxon>Arthrobacter</taxon>
    </lineage>
</organism>
<dbReference type="Pfam" id="PF00293">
    <property type="entry name" value="NUDIX"/>
    <property type="match status" value="1"/>
</dbReference>
<dbReference type="InterPro" id="IPR015797">
    <property type="entry name" value="NUDIX_hydrolase-like_dom_sf"/>
</dbReference>
<keyword evidence="3" id="KW-1185">Reference proteome</keyword>
<comment type="caution">
    <text evidence="2">The sequence shown here is derived from an EMBL/GenBank/DDBJ whole genome shotgun (WGS) entry which is preliminary data.</text>
</comment>
<gene>
    <name evidence="2" type="ORF">E1809_05990</name>
</gene>
<feature type="domain" description="Nudix hydrolase" evidence="1">
    <location>
        <begin position="18"/>
        <end position="149"/>
    </location>
</feature>
<protein>
    <submittedName>
        <fullName evidence="2">NUDIX domain-containing protein</fullName>
    </submittedName>
</protein>
<evidence type="ECO:0000313" key="2">
    <source>
        <dbReference type="EMBL" id="TDF99117.1"/>
    </source>
</evidence>
<dbReference type="PANTHER" id="PTHR43222:SF2">
    <property type="entry name" value="NUDIX HYDROLASE 23, CHLOROPLASTIC"/>
    <property type="match status" value="1"/>
</dbReference>
<evidence type="ECO:0000313" key="3">
    <source>
        <dbReference type="Proteomes" id="UP000295511"/>
    </source>
</evidence>
<dbReference type="OrthoDB" id="9153675at2"/>
<reference evidence="2 3" key="1">
    <citation type="submission" date="2019-03" db="EMBL/GenBank/DDBJ databases">
        <title>Whole genome sequence of Arthrobacter sp JH1-1.</title>
        <authorList>
            <person name="Trinh H.N."/>
        </authorList>
    </citation>
    <scope>NUCLEOTIDE SEQUENCE [LARGE SCALE GENOMIC DNA]</scope>
    <source>
        <strain evidence="2 3">JH1-1</strain>
    </source>
</reference>
<dbReference type="EMBL" id="SMRU01000005">
    <property type="protein sequence ID" value="TDF99117.1"/>
    <property type="molecule type" value="Genomic_DNA"/>
</dbReference>
<dbReference type="Proteomes" id="UP000295511">
    <property type="component" value="Unassembled WGS sequence"/>
</dbReference>
<accession>A0A4R5KVV0</accession>
<dbReference type="AlphaFoldDB" id="A0A4R5KVV0"/>
<dbReference type="PROSITE" id="PS51462">
    <property type="entry name" value="NUDIX"/>
    <property type="match status" value="1"/>
</dbReference>
<dbReference type="PANTHER" id="PTHR43222">
    <property type="entry name" value="NUDIX HYDROLASE 23"/>
    <property type="match status" value="1"/>
</dbReference>
<dbReference type="InterPro" id="IPR000086">
    <property type="entry name" value="NUDIX_hydrolase_dom"/>
</dbReference>
<dbReference type="SUPFAM" id="SSF55811">
    <property type="entry name" value="Nudix"/>
    <property type="match status" value="1"/>
</dbReference>
<evidence type="ECO:0000259" key="1">
    <source>
        <dbReference type="PROSITE" id="PS51462"/>
    </source>
</evidence>
<proteinExistence type="predicted"/>
<name>A0A4R5KVV0_9MICC</name>
<sequence>MAMSTIAEFAGVEAPGYPTGRTVVAVVVEWREKIALLKRSQSLHHDRGRWHCVTGFVETDATPREQALRELFEETGLDRADVIDLRQGSQLVLNDDSGAPWVVHTFTAVTSRRRLTLDWEHESYRWTAPAKTPRFANRVSWLDPVLEATGHLAR</sequence>